<comment type="caution">
    <text evidence="3">The sequence shown here is derived from an EMBL/GenBank/DDBJ whole genome shotgun (WGS) entry which is preliminary data.</text>
</comment>
<protein>
    <submittedName>
        <fullName evidence="3">Uncharacterized protein</fullName>
    </submittedName>
</protein>
<evidence type="ECO:0000313" key="3">
    <source>
        <dbReference type="EMBL" id="CAI2385949.1"/>
    </source>
</evidence>
<gene>
    <name evidence="3" type="ORF">ECRASSUSDP1_LOCUS27546</name>
</gene>
<organism evidence="3 4">
    <name type="scientific">Euplotes crassus</name>
    <dbReference type="NCBI Taxonomy" id="5936"/>
    <lineage>
        <taxon>Eukaryota</taxon>
        <taxon>Sar</taxon>
        <taxon>Alveolata</taxon>
        <taxon>Ciliophora</taxon>
        <taxon>Intramacronucleata</taxon>
        <taxon>Spirotrichea</taxon>
        <taxon>Hypotrichia</taxon>
        <taxon>Euplotida</taxon>
        <taxon>Euplotidae</taxon>
        <taxon>Moneuplotes</taxon>
    </lineage>
</organism>
<dbReference type="AlphaFoldDB" id="A0AAD1Y7K5"/>
<feature type="coiled-coil region" evidence="1">
    <location>
        <begin position="323"/>
        <end position="354"/>
    </location>
</feature>
<accession>A0AAD1Y7K5</accession>
<dbReference type="Proteomes" id="UP001295684">
    <property type="component" value="Unassembled WGS sequence"/>
</dbReference>
<keyword evidence="1" id="KW-0175">Coiled coil</keyword>
<sequence length="730" mass="84373">MEKFQTSFSDEIKKEFLKISESFSIMKAEDYFYRNFSGIFTKRPVDSKAWFAEIVRHYEEVKALALGTGPVPKSILTPKYDFSKVLAGYRRSLGRSATGEKRGGSADREILKNFKRIFECEGTLGNTNFQAEERAFNNHLHRLRRAHQIEIRNIRMKFICVIDEMVNKKFEAIQKAIDTEFSRFQLENHANKNKIKLLSNECQQLRKIISDYEIIVTSETIQDQNLQKPGSEAGKCLQVLKPSSHSRKRSSKLFKDPNKLAQNENRGHFRSNSKEIQILKDFNIDEFNKGLSIFMDVMETKLKKLDTKPLTLNQQCQAIDYKARQAEEEFKDITQNLEHKIALLKEDLKQQTCTFAKKHQLLAQLHHSKERKYLAEVSGLEEKCGKLFKELVQVKRVLRSPYLYSKYRKAKFEDFPDLDLPKSKLQKSKKSPRKPNLSLTMEKVDSLEEESQLGNLSCRTADRLSHLKKPNFQRCLPSLRRNQKLTAKLKYVDLKITDINIKRSRLKKLSKEDILKKIRVNKEKLHKRLTKSHSNNSKNLGANQKSKSGLKAVGKTNTSGKGVTIPGSTHTERNISDGRKRTVVYKRHHPTERGQDKLSLINDSLLNSEQEIAQTSLAILKRGNKNRKMSSFVSKKSTKILRSKRYRDNNQVYGIPRNDQKKLLNEKLTKSLKSFQIGGPSFFTSNNVKKKAGLKLLCAGKLRSFSERSYSHDQSSVDAQNLYNNHDVYK</sequence>
<proteinExistence type="predicted"/>
<evidence type="ECO:0000256" key="1">
    <source>
        <dbReference type="SAM" id="Coils"/>
    </source>
</evidence>
<reference evidence="3" key="1">
    <citation type="submission" date="2023-07" db="EMBL/GenBank/DDBJ databases">
        <authorList>
            <consortium name="AG Swart"/>
            <person name="Singh M."/>
            <person name="Singh A."/>
            <person name="Seah K."/>
            <person name="Emmerich C."/>
        </authorList>
    </citation>
    <scope>NUCLEOTIDE SEQUENCE</scope>
    <source>
        <strain evidence="3">DP1</strain>
    </source>
</reference>
<feature type="compositionally biased region" description="Polar residues" evidence="2">
    <location>
        <begin position="555"/>
        <end position="569"/>
    </location>
</feature>
<name>A0AAD1Y7K5_EUPCR</name>
<dbReference type="EMBL" id="CAMPGE010028425">
    <property type="protein sequence ID" value="CAI2385949.1"/>
    <property type="molecule type" value="Genomic_DNA"/>
</dbReference>
<keyword evidence="4" id="KW-1185">Reference proteome</keyword>
<feature type="region of interest" description="Disordered" evidence="2">
    <location>
        <begin position="525"/>
        <end position="574"/>
    </location>
</feature>
<feature type="compositionally biased region" description="Polar residues" evidence="2">
    <location>
        <begin position="532"/>
        <end position="547"/>
    </location>
</feature>
<evidence type="ECO:0000256" key="2">
    <source>
        <dbReference type="SAM" id="MobiDB-lite"/>
    </source>
</evidence>
<evidence type="ECO:0000313" key="4">
    <source>
        <dbReference type="Proteomes" id="UP001295684"/>
    </source>
</evidence>